<dbReference type="InterPro" id="IPR050109">
    <property type="entry name" value="HTH-type_TetR-like_transc_reg"/>
</dbReference>
<keyword evidence="1" id="KW-0805">Transcription regulation</keyword>
<gene>
    <name evidence="6" type="ORF">BKA16_004613</name>
</gene>
<feature type="domain" description="HTH tetR-type" evidence="5">
    <location>
        <begin position="16"/>
        <end position="75"/>
    </location>
</feature>
<evidence type="ECO:0000256" key="3">
    <source>
        <dbReference type="ARBA" id="ARBA00023163"/>
    </source>
</evidence>
<sequence length="197" mass="21749">MAEVTPARPGMRADARRNLEQIRRAAVMTFRDRGLDVPLEAIAKAAGVSKATIFNRFGGRVGLIEEVIEDVISAELDVIIGETRATDGAAEQLSFYLAAIRDLQYRIPAVNDLLLQQFPYSEQLLGICHRSTEIYGELVVAGHAAGTLRPDVTVDDVHALVVDNALALKHGQRPNRVDYDRRTSFVLAGIRVERRES</sequence>
<dbReference type="GO" id="GO:0000976">
    <property type="term" value="F:transcription cis-regulatory region binding"/>
    <property type="evidence" value="ECO:0007669"/>
    <property type="project" value="TreeGrafter"/>
</dbReference>
<name>A0A840F6F4_9ACTN</name>
<dbReference type="PANTHER" id="PTHR30055">
    <property type="entry name" value="HTH-TYPE TRANSCRIPTIONAL REGULATOR RUTR"/>
    <property type="match status" value="1"/>
</dbReference>
<accession>A0A840F6F4</accession>
<dbReference type="RefSeq" id="WP_183373270.1">
    <property type="nucleotide sequence ID" value="NZ_BAABHL010000139.1"/>
</dbReference>
<evidence type="ECO:0000256" key="1">
    <source>
        <dbReference type="ARBA" id="ARBA00023015"/>
    </source>
</evidence>
<dbReference type="EMBL" id="JACIFP010000002">
    <property type="protein sequence ID" value="MBB4137988.1"/>
    <property type="molecule type" value="Genomic_DNA"/>
</dbReference>
<reference evidence="6 7" key="1">
    <citation type="submission" date="2020-08" db="EMBL/GenBank/DDBJ databases">
        <title>Sequencing the genomes of 1000 actinobacteria strains.</title>
        <authorList>
            <person name="Klenk H.-P."/>
        </authorList>
    </citation>
    <scope>NUCLEOTIDE SEQUENCE [LARGE SCALE GENOMIC DNA]</scope>
    <source>
        <strain evidence="6 7">DSM 45298</strain>
    </source>
</reference>
<evidence type="ECO:0000313" key="6">
    <source>
        <dbReference type="EMBL" id="MBB4137988.1"/>
    </source>
</evidence>
<keyword evidence="7" id="KW-1185">Reference proteome</keyword>
<dbReference type="AlphaFoldDB" id="A0A840F6F4"/>
<dbReference type="PRINTS" id="PR00455">
    <property type="entry name" value="HTHTETR"/>
</dbReference>
<feature type="DNA-binding region" description="H-T-H motif" evidence="4">
    <location>
        <begin position="38"/>
        <end position="57"/>
    </location>
</feature>
<protein>
    <submittedName>
        <fullName evidence="6">AcrR family transcriptional regulator</fullName>
    </submittedName>
</protein>
<comment type="caution">
    <text evidence="6">The sequence shown here is derived from an EMBL/GenBank/DDBJ whole genome shotgun (WGS) entry which is preliminary data.</text>
</comment>
<dbReference type="InterPro" id="IPR009057">
    <property type="entry name" value="Homeodomain-like_sf"/>
</dbReference>
<dbReference type="InterPro" id="IPR036271">
    <property type="entry name" value="Tet_transcr_reg_TetR-rel_C_sf"/>
</dbReference>
<evidence type="ECO:0000256" key="4">
    <source>
        <dbReference type="PROSITE-ProRule" id="PRU00335"/>
    </source>
</evidence>
<dbReference type="SUPFAM" id="SSF46689">
    <property type="entry name" value="Homeodomain-like"/>
    <property type="match status" value="1"/>
</dbReference>
<dbReference type="Pfam" id="PF21597">
    <property type="entry name" value="TetR_C_43"/>
    <property type="match status" value="1"/>
</dbReference>
<evidence type="ECO:0000259" key="5">
    <source>
        <dbReference type="PROSITE" id="PS50977"/>
    </source>
</evidence>
<dbReference type="SUPFAM" id="SSF48498">
    <property type="entry name" value="Tetracyclin repressor-like, C-terminal domain"/>
    <property type="match status" value="1"/>
</dbReference>
<dbReference type="Gene3D" id="1.10.357.10">
    <property type="entry name" value="Tetracycline Repressor, domain 2"/>
    <property type="match status" value="1"/>
</dbReference>
<dbReference type="Pfam" id="PF00440">
    <property type="entry name" value="TetR_N"/>
    <property type="match status" value="1"/>
</dbReference>
<dbReference type="Proteomes" id="UP000551501">
    <property type="component" value="Unassembled WGS sequence"/>
</dbReference>
<dbReference type="GO" id="GO:0003700">
    <property type="term" value="F:DNA-binding transcription factor activity"/>
    <property type="evidence" value="ECO:0007669"/>
    <property type="project" value="TreeGrafter"/>
</dbReference>
<evidence type="ECO:0000256" key="2">
    <source>
        <dbReference type="ARBA" id="ARBA00023125"/>
    </source>
</evidence>
<keyword evidence="3" id="KW-0804">Transcription</keyword>
<proteinExistence type="predicted"/>
<dbReference type="PROSITE" id="PS50977">
    <property type="entry name" value="HTH_TETR_2"/>
    <property type="match status" value="1"/>
</dbReference>
<organism evidence="6 7">
    <name type="scientific">Gordonia humi</name>
    <dbReference type="NCBI Taxonomy" id="686429"/>
    <lineage>
        <taxon>Bacteria</taxon>
        <taxon>Bacillati</taxon>
        <taxon>Actinomycetota</taxon>
        <taxon>Actinomycetes</taxon>
        <taxon>Mycobacteriales</taxon>
        <taxon>Gordoniaceae</taxon>
        <taxon>Gordonia</taxon>
    </lineage>
</organism>
<dbReference type="PANTHER" id="PTHR30055:SF234">
    <property type="entry name" value="HTH-TYPE TRANSCRIPTIONAL REGULATOR BETI"/>
    <property type="match status" value="1"/>
</dbReference>
<evidence type="ECO:0000313" key="7">
    <source>
        <dbReference type="Proteomes" id="UP000551501"/>
    </source>
</evidence>
<dbReference type="InterPro" id="IPR001647">
    <property type="entry name" value="HTH_TetR"/>
</dbReference>
<keyword evidence="2 4" id="KW-0238">DNA-binding</keyword>
<dbReference type="InterPro" id="IPR049445">
    <property type="entry name" value="TetR_SbtR-like_C"/>
</dbReference>